<dbReference type="SUPFAM" id="SSF55729">
    <property type="entry name" value="Acyl-CoA N-acyltransferases (Nat)"/>
    <property type="match status" value="1"/>
</dbReference>
<dbReference type="STRING" id="188906.SAMN04488526_0071"/>
<dbReference type="Pfam" id="PF00583">
    <property type="entry name" value="Acetyltransf_1"/>
    <property type="match status" value="1"/>
</dbReference>
<protein>
    <submittedName>
        <fullName evidence="2">Acetyltransferase (GNAT) family protein</fullName>
    </submittedName>
</protein>
<dbReference type="EMBL" id="FNZQ01000001">
    <property type="protein sequence ID" value="SEK23720.1"/>
    <property type="molecule type" value="Genomic_DNA"/>
</dbReference>
<dbReference type="Gene3D" id="3.40.630.30">
    <property type="match status" value="1"/>
</dbReference>
<organism evidence="2 3">
    <name type="scientific">Jannaschia helgolandensis</name>
    <dbReference type="NCBI Taxonomy" id="188906"/>
    <lineage>
        <taxon>Bacteria</taxon>
        <taxon>Pseudomonadati</taxon>
        <taxon>Pseudomonadota</taxon>
        <taxon>Alphaproteobacteria</taxon>
        <taxon>Rhodobacterales</taxon>
        <taxon>Roseobacteraceae</taxon>
        <taxon>Jannaschia</taxon>
    </lineage>
</organism>
<name>A0A1H7FHX9_9RHOB</name>
<reference evidence="2 3" key="1">
    <citation type="submission" date="2016-10" db="EMBL/GenBank/DDBJ databases">
        <authorList>
            <person name="de Groot N.N."/>
        </authorList>
    </citation>
    <scope>NUCLEOTIDE SEQUENCE [LARGE SCALE GENOMIC DNA]</scope>
    <source>
        <strain evidence="2 3">DSM 14858</strain>
    </source>
</reference>
<dbReference type="PROSITE" id="PS51186">
    <property type="entry name" value="GNAT"/>
    <property type="match status" value="1"/>
</dbReference>
<dbReference type="InterPro" id="IPR000182">
    <property type="entry name" value="GNAT_dom"/>
</dbReference>
<sequence length="273" mass="28598">MLASESHRPAIEAMLGISPELAMFPLGNLVRYGMEGGHPHAMSFWLDGATSPTAILGLTDGGMVLPVWSGAFDPARAAEHLCGQTLTGFAGAASPVRDLIAAVGLSGAPAVLSEDEPQFLAHLNTLSVPVRPGMLSPLTVDVATAVAWRQAYDAELHLGASSVEDAEAQVQRWIAEDTHRFLMIDGIPAAMTGFTAVLPDIVQVGGVYTPPSARNRGLARHAVALHLAEARDAGVTRATLFAATNAAVACYRPLGFERIGDFALVLFDGKVVP</sequence>
<dbReference type="Proteomes" id="UP000199283">
    <property type="component" value="Unassembled WGS sequence"/>
</dbReference>
<evidence type="ECO:0000259" key="1">
    <source>
        <dbReference type="PROSITE" id="PS51186"/>
    </source>
</evidence>
<keyword evidence="3" id="KW-1185">Reference proteome</keyword>
<evidence type="ECO:0000313" key="2">
    <source>
        <dbReference type="EMBL" id="SEK23720.1"/>
    </source>
</evidence>
<evidence type="ECO:0000313" key="3">
    <source>
        <dbReference type="Proteomes" id="UP000199283"/>
    </source>
</evidence>
<proteinExistence type="predicted"/>
<keyword evidence="2" id="KW-0808">Transferase</keyword>
<accession>A0A1H7FHX9</accession>
<dbReference type="RefSeq" id="WP_092758706.1">
    <property type="nucleotide sequence ID" value="NZ_FNZQ01000001.1"/>
</dbReference>
<gene>
    <name evidence="2" type="ORF">SAMN04488526_0071</name>
</gene>
<dbReference type="CDD" id="cd04301">
    <property type="entry name" value="NAT_SF"/>
    <property type="match status" value="1"/>
</dbReference>
<feature type="domain" description="N-acetyltransferase" evidence="1">
    <location>
        <begin position="133"/>
        <end position="273"/>
    </location>
</feature>
<dbReference type="AlphaFoldDB" id="A0A1H7FHX9"/>
<dbReference type="InterPro" id="IPR016181">
    <property type="entry name" value="Acyl_CoA_acyltransferase"/>
</dbReference>
<dbReference type="GO" id="GO:0016747">
    <property type="term" value="F:acyltransferase activity, transferring groups other than amino-acyl groups"/>
    <property type="evidence" value="ECO:0007669"/>
    <property type="project" value="InterPro"/>
</dbReference>